<evidence type="ECO:0000256" key="6">
    <source>
        <dbReference type="ARBA" id="ARBA00022806"/>
    </source>
</evidence>
<dbReference type="GO" id="GO:0006269">
    <property type="term" value="P:DNA replication, synthesis of primer"/>
    <property type="evidence" value="ECO:0007669"/>
    <property type="project" value="UniProtKB-KW"/>
</dbReference>
<keyword evidence="9" id="KW-0413">Isomerase</keyword>
<keyword evidence="3" id="KW-0235">DNA replication</keyword>
<dbReference type="GO" id="GO:0003677">
    <property type="term" value="F:DNA binding"/>
    <property type="evidence" value="ECO:0007669"/>
    <property type="project" value="UniProtKB-KW"/>
</dbReference>
<comment type="similarity">
    <text evidence="1">Belongs to the helicase family. DnaB subfamily.</text>
</comment>
<dbReference type="GO" id="GO:0016787">
    <property type="term" value="F:hydrolase activity"/>
    <property type="evidence" value="ECO:0007669"/>
    <property type="project" value="UniProtKB-KW"/>
</dbReference>
<proteinExistence type="inferred from homology"/>
<dbReference type="InterPro" id="IPR007693">
    <property type="entry name" value="DNA_helicase_DnaB-like_N"/>
</dbReference>
<evidence type="ECO:0000256" key="2">
    <source>
        <dbReference type="ARBA" id="ARBA00022515"/>
    </source>
</evidence>
<dbReference type="SUPFAM" id="SSF52540">
    <property type="entry name" value="P-loop containing nucleoside triphosphate hydrolases"/>
    <property type="match status" value="1"/>
</dbReference>
<protein>
    <recommendedName>
        <fullName evidence="10">DNA 5'-3' helicase</fullName>
        <ecNumber evidence="10">5.6.2.3</ecNumber>
    </recommendedName>
</protein>
<dbReference type="GO" id="GO:0005524">
    <property type="term" value="F:ATP binding"/>
    <property type="evidence" value="ECO:0007669"/>
    <property type="project" value="UniProtKB-KW"/>
</dbReference>
<dbReference type="EC" id="5.6.2.3" evidence="10"/>
<keyword evidence="6" id="KW-0347">Helicase</keyword>
<evidence type="ECO:0000256" key="1">
    <source>
        <dbReference type="ARBA" id="ARBA00008428"/>
    </source>
</evidence>
<keyword evidence="2" id="KW-0639">Primosome</keyword>
<keyword evidence="5" id="KW-0378">Hydrolase</keyword>
<dbReference type="InterPro" id="IPR007692">
    <property type="entry name" value="DNA_helicase_DnaB"/>
</dbReference>
<dbReference type="NCBIfam" id="TIGR00665">
    <property type="entry name" value="DnaB"/>
    <property type="match status" value="1"/>
</dbReference>
<feature type="domain" description="SF4 helicase" evidence="12">
    <location>
        <begin position="171"/>
        <end position="437"/>
    </location>
</feature>
<comment type="catalytic activity">
    <reaction evidence="11">
        <text>ATP + H2O = ADP + phosphate + H(+)</text>
        <dbReference type="Rhea" id="RHEA:13065"/>
        <dbReference type="ChEBI" id="CHEBI:15377"/>
        <dbReference type="ChEBI" id="CHEBI:15378"/>
        <dbReference type="ChEBI" id="CHEBI:30616"/>
        <dbReference type="ChEBI" id="CHEBI:43474"/>
        <dbReference type="ChEBI" id="CHEBI:456216"/>
        <dbReference type="EC" id="5.6.2.3"/>
    </reaction>
</comment>
<dbReference type="GO" id="GO:1990077">
    <property type="term" value="C:primosome complex"/>
    <property type="evidence" value="ECO:0007669"/>
    <property type="project" value="UniProtKB-KW"/>
</dbReference>
<evidence type="ECO:0000259" key="12">
    <source>
        <dbReference type="PROSITE" id="PS51199"/>
    </source>
</evidence>
<dbReference type="FunFam" id="3.40.50.300:FF:000076">
    <property type="entry name" value="Replicative DNA helicase"/>
    <property type="match status" value="1"/>
</dbReference>
<evidence type="ECO:0000313" key="13">
    <source>
        <dbReference type="EMBL" id="SVA77029.1"/>
    </source>
</evidence>
<evidence type="ECO:0000256" key="3">
    <source>
        <dbReference type="ARBA" id="ARBA00022705"/>
    </source>
</evidence>
<dbReference type="EMBL" id="UINC01018354">
    <property type="protein sequence ID" value="SVA77029.1"/>
    <property type="molecule type" value="Genomic_DNA"/>
</dbReference>
<evidence type="ECO:0000256" key="5">
    <source>
        <dbReference type="ARBA" id="ARBA00022801"/>
    </source>
</evidence>
<evidence type="ECO:0000256" key="9">
    <source>
        <dbReference type="ARBA" id="ARBA00023235"/>
    </source>
</evidence>
<dbReference type="GO" id="GO:0042802">
    <property type="term" value="F:identical protein binding"/>
    <property type="evidence" value="ECO:0007669"/>
    <property type="project" value="UniProtKB-ARBA"/>
</dbReference>
<keyword evidence="8" id="KW-0238">DNA-binding</keyword>
<dbReference type="InterPro" id="IPR027417">
    <property type="entry name" value="P-loop_NTPase"/>
</dbReference>
<dbReference type="AlphaFoldDB" id="A0A381YJ29"/>
<sequence>VPPHNLDAEASLLGAMLLSRGAIADAIEILEPDHFYKPSHGHVFEAISTLYGSGEPADPVTVSETLARAGVLDQIGGPGFLLQLQAATPATSSAPKYARIIQEHATLRSLIGAANEIAEIGYGRPDDVVKAVDEAENLVFQVGQGRVADTMSRMRDLLDANLDQLEKRFESGKPITGTPTGFADFDLLLSGLQPSNLIIVGARPAMGKTSFALNIATSVAMEAGLPVLLFSLEMSQLEISQRILCTESRVDSKNVRSGQLRDDDWSRINHGVGRLAEAPLWIDDNPGTSVMEIRAKARRLTSRVGKLGVIIVDYLQLMTGRSNAESRQVEVSEISRGLKILARELDTPVIGLSQLSRALESRQDKRPMLADLRESGSLEQDADVVVFIYRDEVYNTESPEMGTAEIQVAKHRNGPTGNVRLAFMPHHTLFADMARMG</sequence>
<dbReference type="FunFam" id="1.10.860.10:FF:000001">
    <property type="entry name" value="Replicative DNA helicase"/>
    <property type="match status" value="1"/>
</dbReference>
<evidence type="ECO:0000256" key="4">
    <source>
        <dbReference type="ARBA" id="ARBA00022741"/>
    </source>
</evidence>
<dbReference type="InterPro" id="IPR016136">
    <property type="entry name" value="DNA_helicase_N/primase_C"/>
</dbReference>
<evidence type="ECO:0000256" key="7">
    <source>
        <dbReference type="ARBA" id="ARBA00022840"/>
    </source>
</evidence>
<dbReference type="GO" id="GO:0043139">
    <property type="term" value="F:5'-3' DNA helicase activity"/>
    <property type="evidence" value="ECO:0007669"/>
    <property type="project" value="UniProtKB-EC"/>
</dbReference>
<dbReference type="Gene3D" id="3.40.50.300">
    <property type="entry name" value="P-loop containing nucleotide triphosphate hydrolases"/>
    <property type="match status" value="1"/>
</dbReference>
<dbReference type="Pfam" id="PF00772">
    <property type="entry name" value="DnaB"/>
    <property type="match status" value="1"/>
</dbReference>
<organism evidence="13">
    <name type="scientific">marine metagenome</name>
    <dbReference type="NCBI Taxonomy" id="408172"/>
    <lineage>
        <taxon>unclassified sequences</taxon>
        <taxon>metagenomes</taxon>
        <taxon>ecological metagenomes</taxon>
    </lineage>
</organism>
<dbReference type="PANTHER" id="PTHR30153:SF2">
    <property type="entry name" value="REPLICATIVE DNA HELICASE"/>
    <property type="match status" value="1"/>
</dbReference>
<dbReference type="SUPFAM" id="SSF48024">
    <property type="entry name" value="N-terminal domain of DnaB helicase"/>
    <property type="match status" value="1"/>
</dbReference>
<dbReference type="GO" id="GO:0005829">
    <property type="term" value="C:cytosol"/>
    <property type="evidence" value="ECO:0007669"/>
    <property type="project" value="TreeGrafter"/>
</dbReference>
<accession>A0A381YJ29</accession>
<keyword evidence="4" id="KW-0547">Nucleotide-binding</keyword>
<dbReference type="PANTHER" id="PTHR30153">
    <property type="entry name" value="REPLICATIVE DNA HELICASE DNAB"/>
    <property type="match status" value="1"/>
</dbReference>
<dbReference type="Pfam" id="PF03796">
    <property type="entry name" value="DnaB_C"/>
    <property type="match status" value="1"/>
</dbReference>
<name>A0A381YJ29_9ZZZZ</name>
<keyword evidence="7" id="KW-0067">ATP-binding</keyword>
<evidence type="ECO:0000256" key="10">
    <source>
        <dbReference type="ARBA" id="ARBA00044969"/>
    </source>
</evidence>
<dbReference type="PROSITE" id="PS51199">
    <property type="entry name" value="SF4_HELICASE"/>
    <property type="match status" value="1"/>
</dbReference>
<feature type="non-terminal residue" evidence="13">
    <location>
        <position position="1"/>
    </location>
</feature>
<evidence type="ECO:0000256" key="8">
    <source>
        <dbReference type="ARBA" id="ARBA00023125"/>
    </source>
</evidence>
<reference evidence="13" key="1">
    <citation type="submission" date="2018-05" db="EMBL/GenBank/DDBJ databases">
        <authorList>
            <person name="Lanie J.A."/>
            <person name="Ng W.-L."/>
            <person name="Kazmierczak K.M."/>
            <person name="Andrzejewski T.M."/>
            <person name="Davidsen T.M."/>
            <person name="Wayne K.J."/>
            <person name="Tettelin H."/>
            <person name="Glass J.I."/>
            <person name="Rusch D."/>
            <person name="Podicherti R."/>
            <person name="Tsui H.-C.T."/>
            <person name="Winkler M.E."/>
        </authorList>
    </citation>
    <scope>NUCLEOTIDE SEQUENCE</scope>
</reference>
<gene>
    <name evidence="13" type="ORF">METZ01_LOCUS129883</name>
</gene>
<dbReference type="NCBIfam" id="NF004384">
    <property type="entry name" value="PRK05748.1"/>
    <property type="match status" value="1"/>
</dbReference>
<evidence type="ECO:0000256" key="11">
    <source>
        <dbReference type="ARBA" id="ARBA00048954"/>
    </source>
</evidence>
<dbReference type="InterPro" id="IPR036185">
    <property type="entry name" value="DNA_heli_DnaB-like_N_sf"/>
</dbReference>
<dbReference type="InterPro" id="IPR007694">
    <property type="entry name" value="DNA_helicase_DnaB-like_C"/>
</dbReference>
<dbReference type="CDD" id="cd00984">
    <property type="entry name" value="DnaB_C"/>
    <property type="match status" value="1"/>
</dbReference>
<dbReference type="Gene3D" id="1.10.860.10">
    <property type="entry name" value="DNAb Helicase, Chain A"/>
    <property type="match status" value="1"/>
</dbReference>